<organism evidence="3 4">
    <name type="scientific">Rhizomicrobium electricum</name>
    <dbReference type="NCBI Taxonomy" id="480070"/>
    <lineage>
        <taxon>Bacteria</taxon>
        <taxon>Pseudomonadati</taxon>
        <taxon>Pseudomonadota</taxon>
        <taxon>Alphaproteobacteria</taxon>
        <taxon>Micropepsales</taxon>
        <taxon>Micropepsaceae</taxon>
        <taxon>Rhizomicrobium</taxon>
    </lineage>
</organism>
<evidence type="ECO:0000256" key="1">
    <source>
        <dbReference type="SAM" id="Phobius"/>
    </source>
</evidence>
<dbReference type="InterPro" id="IPR052155">
    <property type="entry name" value="Biofilm_reg_signaling"/>
</dbReference>
<dbReference type="EMBL" id="BAAADD010000008">
    <property type="protein sequence ID" value="GAA0579586.1"/>
    <property type="molecule type" value="Genomic_DNA"/>
</dbReference>
<dbReference type="Proteomes" id="UP001499951">
    <property type="component" value="Unassembled WGS sequence"/>
</dbReference>
<accession>A0ABN1F116</accession>
<dbReference type="SUPFAM" id="SSF55785">
    <property type="entry name" value="PYP-like sensor domain (PAS domain)"/>
    <property type="match status" value="3"/>
</dbReference>
<gene>
    <name evidence="3" type="ORF">GCM10008942_30610</name>
</gene>
<sequence>MHTAFEIIMGAYLFVLSSVSRLANWLTVLGDDPAHHYSLAAVVVTSLLLGLGCSLWAIVTHLRHRSYRASMRAALARAQSDVRFREAMISACPEAIAVLGSDMNAPLSYRGGAGLLQSCLDGPDAPALAAKLEDLLASGTGFAATVRTASFPQVAVRGCAVGSRAAVFFRIDRASDEPDHDFAAILDALPLPIWIRNRHLVLTWANRAFLAATGSATLREALLTDASLDRSERDLARTASEGRDVTAAKRYAVVNGERRSLSMDLKRLNDRSIAGFAVDTTALSRAEAQLQLSIDAFGAVLNTLETAVAIFGADQRLVSYNSAYVRMWHLPEAWLDAHPTFSDVLDRLREMRRVPEQRNFAAWKKEHLQQFHEAGQHVLETWHLPTGMSVDVRSVPYLLGGTVYLFRDISERLRMETTHQLLLNTQRALVNTVDQALALFGPDGRLRMHNDAFTKLWQFAERELAGEPHLTKIADLCAARIGRDGIWSMIAAGVNASEPERLGEWGDLARADGKALSLDVTRLPDGATLVTFTDNTDLAQFTETLLKPKVVTAA</sequence>
<dbReference type="PANTHER" id="PTHR44757:SF2">
    <property type="entry name" value="BIOFILM ARCHITECTURE MAINTENANCE PROTEIN MBAA"/>
    <property type="match status" value="1"/>
</dbReference>
<keyword evidence="1" id="KW-0472">Membrane</keyword>
<dbReference type="Pfam" id="PF12860">
    <property type="entry name" value="PAS_7"/>
    <property type="match status" value="2"/>
</dbReference>
<dbReference type="PANTHER" id="PTHR44757">
    <property type="entry name" value="DIGUANYLATE CYCLASE DGCP"/>
    <property type="match status" value="1"/>
</dbReference>
<proteinExistence type="predicted"/>
<feature type="transmembrane region" description="Helical" evidence="1">
    <location>
        <begin position="39"/>
        <end position="62"/>
    </location>
</feature>
<comment type="caution">
    <text evidence="3">The sequence shown here is derived from an EMBL/GenBank/DDBJ whole genome shotgun (WGS) entry which is preliminary data.</text>
</comment>
<protein>
    <recommendedName>
        <fullName evidence="2">PAS domain-containing protein</fullName>
    </recommendedName>
</protein>
<dbReference type="Gene3D" id="3.30.450.20">
    <property type="entry name" value="PAS domain"/>
    <property type="match status" value="2"/>
</dbReference>
<keyword evidence="4" id="KW-1185">Reference proteome</keyword>
<feature type="transmembrane region" description="Helical" evidence="1">
    <location>
        <begin position="7"/>
        <end position="27"/>
    </location>
</feature>
<name>A0ABN1F116_9PROT</name>
<feature type="domain" description="PAS" evidence="2">
    <location>
        <begin position="182"/>
        <end position="227"/>
    </location>
</feature>
<reference evidence="3 4" key="1">
    <citation type="journal article" date="2019" name="Int. J. Syst. Evol. Microbiol.">
        <title>The Global Catalogue of Microorganisms (GCM) 10K type strain sequencing project: providing services to taxonomists for standard genome sequencing and annotation.</title>
        <authorList>
            <consortium name="The Broad Institute Genomics Platform"/>
            <consortium name="The Broad Institute Genome Sequencing Center for Infectious Disease"/>
            <person name="Wu L."/>
            <person name="Ma J."/>
        </authorList>
    </citation>
    <scope>NUCLEOTIDE SEQUENCE [LARGE SCALE GENOMIC DNA]</scope>
    <source>
        <strain evidence="3 4">JCM 15089</strain>
    </source>
</reference>
<keyword evidence="1" id="KW-0812">Transmembrane</keyword>
<evidence type="ECO:0000259" key="2">
    <source>
        <dbReference type="Pfam" id="PF13188"/>
    </source>
</evidence>
<dbReference type="InterPro" id="IPR035965">
    <property type="entry name" value="PAS-like_dom_sf"/>
</dbReference>
<evidence type="ECO:0000313" key="4">
    <source>
        <dbReference type="Proteomes" id="UP001499951"/>
    </source>
</evidence>
<dbReference type="InterPro" id="IPR000014">
    <property type="entry name" value="PAS"/>
</dbReference>
<dbReference type="Pfam" id="PF13188">
    <property type="entry name" value="PAS_8"/>
    <property type="match status" value="1"/>
</dbReference>
<keyword evidence="1" id="KW-1133">Transmembrane helix</keyword>
<evidence type="ECO:0000313" key="3">
    <source>
        <dbReference type="EMBL" id="GAA0579586.1"/>
    </source>
</evidence>